<dbReference type="EMBL" id="BOQE01000001">
    <property type="protein sequence ID" value="GIM47425.1"/>
    <property type="molecule type" value="Genomic_DNA"/>
</dbReference>
<dbReference type="AlphaFoldDB" id="A0AAV4LHY7"/>
<evidence type="ECO:0000256" key="1">
    <source>
        <dbReference type="SAM" id="MobiDB-lite"/>
    </source>
</evidence>
<accession>A0AAV4LHY7</accession>
<gene>
    <name evidence="2" type="ORF">DNHGIG_29740</name>
</gene>
<keyword evidence="3" id="KW-1185">Reference proteome</keyword>
<feature type="compositionally biased region" description="Basic residues" evidence="1">
    <location>
        <begin position="44"/>
        <end position="53"/>
    </location>
</feature>
<evidence type="ECO:0000313" key="2">
    <source>
        <dbReference type="EMBL" id="GIM47425.1"/>
    </source>
</evidence>
<proteinExistence type="predicted"/>
<name>A0AAV4LHY7_9BACL</name>
<protein>
    <submittedName>
        <fullName evidence="2">Uncharacterized protein</fullName>
    </submittedName>
</protein>
<sequence length="60" mass="7361">MSNRQDDLRKKMVPKNEEELLAWLRSHFTNGKDPLMELSERFSSPKRKTQHRRNWYDEEA</sequence>
<reference evidence="2" key="1">
    <citation type="journal article" date="2023" name="Int. J. Syst. Evol. Microbiol.">
        <title>Collibacillus ludicampi gen. nov., sp. nov., a new soil bacterium of the family Alicyclobacillaceae.</title>
        <authorList>
            <person name="Jojima T."/>
            <person name="Ioku Y."/>
            <person name="Fukuta Y."/>
            <person name="Shirasaka N."/>
            <person name="Matsumura Y."/>
            <person name="Mori M."/>
        </authorList>
    </citation>
    <scope>NUCLEOTIDE SEQUENCE</scope>
    <source>
        <strain evidence="2">TP075</strain>
    </source>
</reference>
<evidence type="ECO:0000313" key="3">
    <source>
        <dbReference type="Proteomes" id="UP001057291"/>
    </source>
</evidence>
<dbReference type="Proteomes" id="UP001057291">
    <property type="component" value="Unassembled WGS sequence"/>
</dbReference>
<comment type="caution">
    <text evidence="2">The sequence shown here is derived from an EMBL/GenBank/DDBJ whole genome shotgun (WGS) entry which is preliminary data.</text>
</comment>
<dbReference type="RefSeq" id="WP_282200402.1">
    <property type="nucleotide sequence ID" value="NZ_BOQE01000001.1"/>
</dbReference>
<feature type="region of interest" description="Disordered" evidence="1">
    <location>
        <begin position="37"/>
        <end position="60"/>
    </location>
</feature>
<organism evidence="2 3">
    <name type="scientific">Collibacillus ludicampi</name>
    <dbReference type="NCBI Taxonomy" id="2771369"/>
    <lineage>
        <taxon>Bacteria</taxon>
        <taxon>Bacillati</taxon>
        <taxon>Bacillota</taxon>
        <taxon>Bacilli</taxon>
        <taxon>Bacillales</taxon>
        <taxon>Alicyclobacillaceae</taxon>
        <taxon>Collibacillus</taxon>
    </lineage>
</organism>